<dbReference type="SUPFAM" id="SSF58038">
    <property type="entry name" value="SNARE fusion complex"/>
    <property type="match status" value="1"/>
</dbReference>
<evidence type="ECO:0000259" key="3">
    <source>
        <dbReference type="PROSITE" id="PS50892"/>
    </source>
</evidence>
<keyword evidence="2" id="KW-0812">Transmembrane</keyword>
<evidence type="ECO:0000256" key="2">
    <source>
        <dbReference type="SAM" id="Phobius"/>
    </source>
</evidence>
<dbReference type="GO" id="GO:0016020">
    <property type="term" value="C:membrane"/>
    <property type="evidence" value="ECO:0007669"/>
    <property type="project" value="InterPro"/>
</dbReference>
<feature type="transmembrane region" description="Helical" evidence="2">
    <location>
        <begin position="76"/>
        <end position="96"/>
    </location>
</feature>
<dbReference type="WBParaSite" id="TREG1_4260.1">
    <property type="protein sequence ID" value="TREG1_4260.1"/>
    <property type="gene ID" value="TREG1_4260"/>
</dbReference>
<name>A0AA85JSC2_TRIRE</name>
<evidence type="ECO:0000313" key="6">
    <source>
        <dbReference type="WBParaSite" id="TREG1_54140.1"/>
    </source>
</evidence>
<reference evidence="5 6" key="2">
    <citation type="submission" date="2023-11" db="UniProtKB">
        <authorList>
            <consortium name="WormBaseParasite"/>
        </authorList>
    </citation>
    <scope>IDENTIFICATION</scope>
</reference>
<keyword evidence="2" id="KW-1133">Transmembrane helix</keyword>
<reference evidence="4" key="1">
    <citation type="submission" date="2022-06" db="EMBL/GenBank/DDBJ databases">
        <authorList>
            <person name="Berger JAMES D."/>
            <person name="Berger JAMES D."/>
        </authorList>
    </citation>
    <scope>NUCLEOTIDE SEQUENCE [LARGE SCALE GENOMIC DNA]</scope>
</reference>
<evidence type="ECO:0000313" key="5">
    <source>
        <dbReference type="WBParaSite" id="TREG1_4260.1"/>
    </source>
</evidence>
<dbReference type="WBParaSite" id="TREG1_54140.1">
    <property type="protein sequence ID" value="TREG1_54140.1"/>
    <property type="gene ID" value="TREG1_54140"/>
</dbReference>
<dbReference type="GO" id="GO:0016192">
    <property type="term" value="P:vesicle-mediated transport"/>
    <property type="evidence" value="ECO:0007669"/>
    <property type="project" value="InterPro"/>
</dbReference>
<dbReference type="PRINTS" id="PR00219">
    <property type="entry name" value="SYNAPTOBREVN"/>
</dbReference>
<organism evidence="4 6">
    <name type="scientific">Trichobilharzia regenti</name>
    <name type="common">Nasal bird schistosome</name>
    <dbReference type="NCBI Taxonomy" id="157069"/>
    <lineage>
        <taxon>Eukaryota</taxon>
        <taxon>Metazoa</taxon>
        <taxon>Spiralia</taxon>
        <taxon>Lophotrochozoa</taxon>
        <taxon>Platyhelminthes</taxon>
        <taxon>Trematoda</taxon>
        <taxon>Digenea</taxon>
        <taxon>Strigeidida</taxon>
        <taxon>Schistosomatoidea</taxon>
        <taxon>Schistosomatidae</taxon>
        <taxon>Trichobilharzia</taxon>
    </lineage>
</organism>
<dbReference type="InterPro" id="IPR016444">
    <property type="entry name" value="Synaptobrevin/VAMP"/>
</dbReference>
<feature type="domain" description="V-SNARE coiled-coil homology" evidence="3">
    <location>
        <begin position="12"/>
        <end position="72"/>
    </location>
</feature>
<dbReference type="InterPro" id="IPR042855">
    <property type="entry name" value="V_SNARE_CC"/>
</dbReference>
<dbReference type="PROSITE" id="PS50892">
    <property type="entry name" value="V_SNARE"/>
    <property type="match status" value="1"/>
</dbReference>
<dbReference type="PANTHER" id="PTHR45701">
    <property type="entry name" value="SYNAPTOBREVIN FAMILY MEMBER"/>
    <property type="match status" value="1"/>
</dbReference>
<sequence length="101" mass="11982">MENQYNYPTDDRIRQQQAKVQEVVGIMKDNVNRVLERETRLAEIDTRADELQVQSKQFQAVAGRVRRKYFWQNMKMWAILAMLGLVILVIIIVWSVSNRKT</sequence>
<dbReference type="InterPro" id="IPR001388">
    <property type="entry name" value="Synaptobrevin-like"/>
</dbReference>
<dbReference type="WBParaSite" id="TREG1_54140.2">
    <property type="protein sequence ID" value="TREG1_54140.2"/>
    <property type="gene ID" value="TREG1_54140"/>
</dbReference>
<dbReference type="Pfam" id="PF00957">
    <property type="entry name" value="Synaptobrevin"/>
    <property type="match status" value="1"/>
</dbReference>
<dbReference type="PIRSF" id="PIRSF005409">
    <property type="entry name" value="Synaptobrevin_euk"/>
    <property type="match status" value="1"/>
</dbReference>
<protein>
    <recommendedName>
        <fullName evidence="3">V-SNARE coiled-coil homology domain-containing protein</fullName>
    </recommendedName>
</protein>
<keyword evidence="1" id="KW-0175">Coiled coil</keyword>
<dbReference type="AlphaFoldDB" id="A0AA85JSC2"/>
<evidence type="ECO:0000313" key="4">
    <source>
        <dbReference type="Proteomes" id="UP000050795"/>
    </source>
</evidence>
<dbReference type="Proteomes" id="UP000050795">
    <property type="component" value="Unassembled WGS sequence"/>
</dbReference>
<keyword evidence="4" id="KW-1185">Reference proteome</keyword>
<evidence type="ECO:0000256" key="1">
    <source>
        <dbReference type="PROSITE-ProRule" id="PRU00290"/>
    </source>
</evidence>
<accession>A0AA85JSC2</accession>
<dbReference type="CDD" id="cd15870">
    <property type="entry name" value="R-SNARE_VAMP2"/>
    <property type="match status" value="1"/>
</dbReference>
<keyword evidence="2" id="KW-0472">Membrane</keyword>
<dbReference type="Gene3D" id="1.20.5.110">
    <property type="match status" value="1"/>
</dbReference>
<proteinExistence type="predicted"/>